<proteinExistence type="predicted"/>
<dbReference type="Pfam" id="PF13649">
    <property type="entry name" value="Methyltransf_25"/>
    <property type="match status" value="1"/>
</dbReference>
<dbReference type="HOGENOM" id="CLU_010595_9_3_1"/>
<organism evidence="2 3">
    <name type="scientific">Collybiopsis luxurians FD-317 M1</name>
    <dbReference type="NCBI Taxonomy" id="944289"/>
    <lineage>
        <taxon>Eukaryota</taxon>
        <taxon>Fungi</taxon>
        <taxon>Dikarya</taxon>
        <taxon>Basidiomycota</taxon>
        <taxon>Agaricomycotina</taxon>
        <taxon>Agaricomycetes</taxon>
        <taxon>Agaricomycetidae</taxon>
        <taxon>Agaricales</taxon>
        <taxon>Marasmiineae</taxon>
        <taxon>Omphalotaceae</taxon>
        <taxon>Collybiopsis</taxon>
        <taxon>Collybiopsis luxurians</taxon>
    </lineage>
</organism>
<name>A0A0D0C3R5_9AGAR</name>
<dbReference type="PANTHER" id="PTHR43591:SF105">
    <property type="entry name" value="METHYLTRANSFERASE DOMAIN-CONTAINING PROTEIN-RELATED"/>
    <property type="match status" value="1"/>
</dbReference>
<evidence type="ECO:0000259" key="1">
    <source>
        <dbReference type="Pfam" id="PF13649"/>
    </source>
</evidence>
<dbReference type="Gene3D" id="3.40.50.150">
    <property type="entry name" value="Vaccinia Virus protein VP39"/>
    <property type="match status" value="1"/>
</dbReference>
<keyword evidence="3" id="KW-1185">Reference proteome</keyword>
<dbReference type="OrthoDB" id="184880at2759"/>
<gene>
    <name evidence="2" type="ORF">GYMLUDRAFT_263365</name>
</gene>
<dbReference type="InterPro" id="IPR029063">
    <property type="entry name" value="SAM-dependent_MTases_sf"/>
</dbReference>
<dbReference type="GO" id="GO:0008168">
    <property type="term" value="F:methyltransferase activity"/>
    <property type="evidence" value="ECO:0007669"/>
    <property type="project" value="TreeGrafter"/>
</dbReference>
<dbReference type="AlphaFoldDB" id="A0A0D0C3R5"/>
<dbReference type="InterPro" id="IPR041698">
    <property type="entry name" value="Methyltransf_25"/>
</dbReference>
<dbReference type="CDD" id="cd02440">
    <property type="entry name" value="AdoMet_MTases"/>
    <property type="match status" value="1"/>
</dbReference>
<evidence type="ECO:0000313" key="2">
    <source>
        <dbReference type="EMBL" id="KIK56999.1"/>
    </source>
</evidence>
<protein>
    <recommendedName>
        <fullName evidence="1">Methyltransferase domain-containing protein</fullName>
    </recommendedName>
</protein>
<dbReference type="Proteomes" id="UP000053593">
    <property type="component" value="Unassembled WGS sequence"/>
</dbReference>
<dbReference type="PANTHER" id="PTHR43591">
    <property type="entry name" value="METHYLTRANSFERASE"/>
    <property type="match status" value="1"/>
</dbReference>
<sequence length="283" mass="32216">MLHGARPSNPLSQAQSSSQAHYILPSDDSEVQRLNLQNQLLTRELCNGKLIYAPAELTHGDKVLESGTGTGIWLTSLAEELPPTVSFTGIDIHTRLFPSHFPSNLSFLRHSVTDLPLEWTERFNFVNQRLLIGGLTAQEWTKALQEVHRVLVPGGWLQCIEPHIPAKTDIGPYTERMFEVLRKLLSKNGLVYDIVDELGRLLPETGFVDVRKHTVSLSAHKRGDEFNHRTLMEWFFTALKPGMLATKLLQSDEEFEDLMQSMLKEWDETPEVAWSWSIIYAQK</sequence>
<accession>A0A0D0C3R5</accession>
<dbReference type="SUPFAM" id="SSF53335">
    <property type="entry name" value="S-adenosyl-L-methionine-dependent methyltransferases"/>
    <property type="match status" value="1"/>
</dbReference>
<dbReference type="EMBL" id="KN834793">
    <property type="protein sequence ID" value="KIK56999.1"/>
    <property type="molecule type" value="Genomic_DNA"/>
</dbReference>
<evidence type="ECO:0000313" key="3">
    <source>
        <dbReference type="Proteomes" id="UP000053593"/>
    </source>
</evidence>
<reference evidence="2 3" key="1">
    <citation type="submission" date="2014-04" db="EMBL/GenBank/DDBJ databases">
        <title>Evolutionary Origins and Diversification of the Mycorrhizal Mutualists.</title>
        <authorList>
            <consortium name="DOE Joint Genome Institute"/>
            <consortium name="Mycorrhizal Genomics Consortium"/>
            <person name="Kohler A."/>
            <person name="Kuo A."/>
            <person name="Nagy L.G."/>
            <person name="Floudas D."/>
            <person name="Copeland A."/>
            <person name="Barry K.W."/>
            <person name="Cichocki N."/>
            <person name="Veneault-Fourrey C."/>
            <person name="LaButti K."/>
            <person name="Lindquist E.A."/>
            <person name="Lipzen A."/>
            <person name="Lundell T."/>
            <person name="Morin E."/>
            <person name="Murat C."/>
            <person name="Riley R."/>
            <person name="Ohm R."/>
            <person name="Sun H."/>
            <person name="Tunlid A."/>
            <person name="Henrissat B."/>
            <person name="Grigoriev I.V."/>
            <person name="Hibbett D.S."/>
            <person name="Martin F."/>
        </authorList>
    </citation>
    <scope>NUCLEOTIDE SEQUENCE [LARGE SCALE GENOMIC DNA]</scope>
    <source>
        <strain evidence="2 3">FD-317 M1</strain>
    </source>
</reference>
<feature type="domain" description="Methyltransferase" evidence="1">
    <location>
        <begin position="63"/>
        <end position="155"/>
    </location>
</feature>